<evidence type="ECO:0000256" key="1">
    <source>
        <dbReference type="SAM" id="MobiDB-lite"/>
    </source>
</evidence>
<dbReference type="InterPro" id="IPR027268">
    <property type="entry name" value="Peptidase_M4/M1_CTD_sf"/>
</dbReference>
<dbReference type="GO" id="GO:0016020">
    <property type="term" value="C:membrane"/>
    <property type="evidence" value="ECO:0007669"/>
    <property type="project" value="TreeGrafter"/>
</dbReference>
<dbReference type="InterPro" id="IPR050344">
    <property type="entry name" value="Peptidase_M1_aminopeptidases"/>
</dbReference>
<dbReference type="VEuPathDB" id="TriTrypDB:BCY84_12270"/>
<dbReference type="GO" id="GO:0043171">
    <property type="term" value="P:peptide catabolic process"/>
    <property type="evidence" value="ECO:0007669"/>
    <property type="project" value="TreeGrafter"/>
</dbReference>
<dbReference type="GO" id="GO:0005615">
    <property type="term" value="C:extracellular space"/>
    <property type="evidence" value="ECO:0007669"/>
    <property type="project" value="TreeGrafter"/>
</dbReference>
<dbReference type="Proteomes" id="UP000246121">
    <property type="component" value="Unassembled WGS sequence"/>
</dbReference>
<dbReference type="SUPFAM" id="SSF55486">
    <property type="entry name" value="Metalloproteases ('zincins'), catalytic domain"/>
    <property type="match status" value="1"/>
</dbReference>
<dbReference type="GO" id="GO:0008270">
    <property type="term" value="F:zinc ion binding"/>
    <property type="evidence" value="ECO:0007669"/>
    <property type="project" value="InterPro"/>
</dbReference>
<dbReference type="VEuPathDB" id="TriTrypDB:ECC02_011787"/>
<dbReference type="VEuPathDB" id="TriTrypDB:Tc_MARK_6743"/>
<organism evidence="4 6">
    <name type="scientific">Trypanosoma cruzi</name>
    <dbReference type="NCBI Taxonomy" id="5693"/>
    <lineage>
        <taxon>Eukaryota</taxon>
        <taxon>Discoba</taxon>
        <taxon>Euglenozoa</taxon>
        <taxon>Kinetoplastea</taxon>
        <taxon>Metakinetoplastina</taxon>
        <taxon>Trypanosomatida</taxon>
        <taxon>Trypanosomatidae</taxon>
        <taxon>Trypanosoma</taxon>
        <taxon>Schizotrypanum</taxon>
    </lineage>
</organism>
<dbReference type="VEuPathDB" id="TriTrypDB:TcCLB.511439.120"/>
<evidence type="ECO:0000313" key="5">
    <source>
        <dbReference type="EMBL" id="PWU84818.1"/>
    </source>
</evidence>
<dbReference type="GO" id="GO:0006508">
    <property type="term" value="P:proteolysis"/>
    <property type="evidence" value="ECO:0007669"/>
    <property type="project" value="TreeGrafter"/>
</dbReference>
<dbReference type="InterPro" id="IPR042097">
    <property type="entry name" value="Aminopeptidase_N-like_N_sf"/>
</dbReference>
<sequence length="613" mass="68246">MQYWHPTHCTLQLNFVQSASQRDDGRALLLAGDVYSGRSTIRYVRRSFSSATMHEEFPAFRVENKDGLHFHAITASTHAFPKARPLVLHSIKVHQQYNDAETLKVLKVVESEFDKDDNGGAESGEQHGVTSKGVNPRGKKTKSKVHDANDTEHQGTHDSYDKQQGRSDPGSKHVFFERAESMPAGSIVTLEIAFTGSIQGWDQGGIYVNDNPEIVKAAAANYGVLLTHFEVALARLAFPCPDDSQCYRLIWHLQSLQLPSSYSVVVSNTAKLSEKTMGQKGTQHTFSSVGPLPAYVLAFAAFTGSVQVVEETLFLRGPLTPGAEGRNSRHNTVEKMVPLRVLAATLSGVTLDTLRQIADTVREAVNLLEDFFASPLPLQQMPFSNEFEWQEDVLTIVVAPTMPYISGMEHHCCIFLNEAIYRSFSRDGTVRGAVRRPMTEANGTHEVSRVMLIVHELAHHWVGNTLGMPFVLKEGICLLLEQCFGDVIVGKPMRSIKPSGDKMMSDTAVPSRRVVSRMKEASTPPVIVVDTEKGKEFTEYSYQKALNTLRDVVSGMGFNDFKERMRRIYQTEVMGCKENIGMIDGRNCGDLFLAPYITTKQFLKYMEASRVTV</sequence>
<evidence type="ECO:0000313" key="4">
    <source>
        <dbReference type="EMBL" id="PWU84654.1"/>
    </source>
</evidence>
<keyword evidence="4" id="KW-0645">Protease</keyword>
<comment type="caution">
    <text evidence="4">The sequence shown here is derived from an EMBL/GenBank/DDBJ whole genome shotgun (WGS) entry which is preliminary data.</text>
</comment>
<dbReference type="VEuPathDB" id="TriTrypDB:TcBrA4_0041750"/>
<dbReference type="EMBL" id="PRFA01000200">
    <property type="protein sequence ID" value="PWU84818.1"/>
    <property type="molecule type" value="Genomic_DNA"/>
</dbReference>
<dbReference type="VEuPathDB" id="TriTrypDB:C4B63_200g31"/>
<feature type="compositionally biased region" description="Basic and acidic residues" evidence="1">
    <location>
        <begin position="144"/>
        <end position="171"/>
    </location>
</feature>
<dbReference type="VEuPathDB" id="TriTrypDB:TcCL_NonESM06052"/>
<accession>A0A2V2UKT3</accession>
<dbReference type="VEuPathDB" id="TriTrypDB:TcCLB.509261.20"/>
<dbReference type="GO" id="GO:0005737">
    <property type="term" value="C:cytoplasm"/>
    <property type="evidence" value="ECO:0007669"/>
    <property type="project" value="TreeGrafter"/>
</dbReference>
<dbReference type="Pfam" id="PF01433">
    <property type="entry name" value="Peptidase_M1"/>
    <property type="match status" value="1"/>
</dbReference>
<keyword evidence="4" id="KW-0031">Aminopeptidase</keyword>
<dbReference type="VEuPathDB" id="TriTrypDB:TCSYLVIO_002879"/>
<dbReference type="Pfam" id="PF17900">
    <property type="entry name" value="Peptidase_M1_N"/>
    <property type="match status" value="1"/>
</dbReference>
<evidence type="ECO:0000313" key="6">
    <source>
        <dbReference type="Proteomes" id="UP000246121"/>
    </source>
</evidence>
<feature type="domain" description="Aminopeptidase N-like N-terminal" evidence="3">
    <location>
        <begin position="154"/>
        <end position="295"/>
    </location>
</feature>
<dbReference type="VEuPathDB" id="TriTrypDB:TcYC6_0105340"/>
<dbReference type="VEuPathDB" id="TriTrypDB:C4B63_210g34"/>
<feature type="domain" description="Peptidase M1 membrane alanine aminopeptidase" evidence="2">
    <location>
        <begin position="383"/>
        <end position="567"/>
    </location>
</feature>
<dbReference type="VEuPathDB" id="TriTrypDB:TCDM_10530"/>
<evidence type="ECO:0000259" key="3">
    <source>
        <dbReference type="Pfam" id="PF17900"/>
    </source>
</evidence>
<dbReference type="InterPro" id="IPR014782">
    <property type="entry name" value="Peptidase_M1_dom"/>
</dbReference>
<gene>
    <name evidence="5" type="ORF">C4B63_200g31</name>
    <name evidence="4" type="ORF">C4B63_210g34</name>
</gene>
<dbReference type="SUPFAM" id="SSF63737">
    <property type="entry name" value="Leukotriene A4 hydrolase N-terminal domain"/>
    <property type="match status" value="1"/>
</dbReference>
<dbReference type="VEuPathDB" id="TriTrypDB:C3747_195g41"/>
<reference evidence="4 6" key="1">
    <citation type="journal article" date="2018" name="Microb. Genom.">
        <title>Expanding an expanded genome: long-read sequencing of Trypanosoma cruzi.</title>
        <authorList>
            <person name="Berna L."/>
            <person name="Rodriguez M."/>
            <person name="Chiribao M.L."/>
            <person name="Parodi-Talice A."/>
            <person name="Pita S."/>
            <person name="Rijo G."/>
            <person name="Alvarez-Valin F."/>
            <person name="Robello C."/>
        </authorList>
    </citation>
    <scope>NUCLEOTIDE SEQUENCE [LARGE SCALE GENOMIC DNA]</scope>
    <source>
        <strain evidence="4 6">Dm28c</strain>
    </source>
</reference>
<dbReference type="Gene3D" id="1.10.390.10">
    <property type="entry name" value="Neutral Protease Domain 2"/>
    <property type="match status" value="1"/>
</dbReference>
<dbReference type="Gene3D" id="2.60.40.1730">
    <property type="entry name" value="tricorn interacting facor f3 domain"/>
    <property type="match status" value="1"/>
</dbReference>
<dbReference type="AlphaFoldDB" id="A0A2V2UKT3"/>
<dbReference type="GO" id="GO:0070006">
    <property type="term" value="F:metalloaminopeptidase activity"/>
    <property type="evidence" value="ECO:0007669"/>
    <property type="project" value="TreeGrafter"/>
</dbReference>
<dbReference type="PANTHER" id="PTHR11533:SF299">
    <property type="entry name" value="AMINOPEPTIDASE"/>
    <property type="match status" value="1"/>
</dbReference>
<protein>
    <submittedName>
        <fullName evidence="4">Putative aminopeptidase</fullName>
    </submittedName>
</protein>
<name>A0A2V2UKT3_TRYCR</name>
<feature type="region of interest" description="Disordered" evidence="1">
    <location>
        <begin position="115"/>
        <end position="171"/>
    </location>
</feature>
<proteinExistence type="predicted"/>
<dbReference type="InterPro" id="IPR045357">
    <property type="entry name" value="Aminopeptidase_N-like_N"/>
</dbReference>
<keyword evidence="4" id="KW-0378">Hydrolase</keyword>
<dbReference type="GO" id="GO:0042277">
    <property type="term" value="F:peptide binding"/>
    <property type="evidence" value="ECO:0007669"/>
    <property type="project" value="TreeGrafter"/>
</dbReference>
<evidence type="ECO:0000259" key="2">
    <source>
        <dbReference type="Pfam" id="PF01433"/>
    </source>
</evidence>
<dbReference type="PANTHER" id="PTHR11533">
    <property type="entry name" value="PROTEASE M1 ZINC METALLOPROTEASE"/>
    <property type="match status" value="1"/>
</dbReference>
<dbReference type="VEuPathDB" id="TriTrypDB:TcG_08740"/>
<dbReference type="EMBL" id="PRFA01000210">
    <property type="protein sequence ID" value="PWU84654.1"/>
    <property type="molecule type" value="Genomic_DNA"/>
</dbReference>